<evidence type="ECO:0000313" key="2">
    <source>
        <dbReference type="EMBL" id="SHJ25039.1"/>
    </source>
</evidence>
<name>A0A1M6HS60_9FIRM</name>
<keyword evidence="3" id="KW-1185">Reference proteome</keyword>
<feature type="non-terminal residue" evidence="2">
    <location>
        <position position="1"/>
    </location>
</feature>
<organism evidence="2 3">
    <name type="scientific">Propionispora hippei DSM 15287</name>
    <dbReference type="NCBI Taxonomy" id="1123003"/>
    <lineage>
        <taxon>Bacteria</taxon>
        <taxon>Bacillati</taxon>
        <taxon>Bacillota</taxon>
        <taxon>Negativicutes</taxon>
        <taxon>Selenomonadales</taxon>
        <taxon>Sporomusaceae</taxon>
        <taxon>Propionispora</taxon>
    </lineage>
</organism>
<evidence type="ECO:0000259" key="1">
    <source>
        <dbReference type="Pfam" id="PF11924"/>
    </source>
</evidence>
<sequence length="252" mass="27613">NLSRIGLGSEYFHGLGEYRANVYLPVSGEKNTGKTDASNNILYVRAVRGFDYEAGTALAKAPWLSVYASGFYYDNKYSRDEQGYKLRSSLQITPRLALEGGYIRSNVDKGNWYGKVMFQLADGFKPSLKDSAHEAGKQQYARDLSYKLLQKVERDNTIRTETYTKATGSATGQTITIVNGAVLPTSVSLSLEGTVAYSSGMTITITNNNTIYEEIYVNGTRINTIDSGDSITINVDDYISPGGTITVTAMFA</sequence>
<dbReference type="Proteomes" id="UP000322917">
    <property type="component" value="Unassembled WGS sequence"/>
</dbReference>
<dbReference type="InterPro" id="IPR038177">
    <property type="entry name" value="IAT_beta_sf"/>
</dbReference>
<feature type="domain" description="Inverse autotransporter beta-domain" evidence="1">
    <location>
        <begin position="2"/>
        <end position="156"/>
    </location>
</feature>
<accession>A0A1M6HS60</accession>
<dbReference type="AlphaFoldDB" id="A0A1M6HS60"/>
<evidence type="ECO:0000313" key="3">
    <source>
        <dbReference type="Proteomes" id="UP000322917"/>
    </source>
</evidence>
<gene>
    <name evidence="2" type="ORF">SAMN02745170_02084</name>
</gene>
<proteinExistence type="predicted"/>
<protein>
    <submittedName>
        <fullName evidence="2">Invasin beta-domain of outer membrane</fullName>
    </submittedName>
</protein>
<reference evidence="2 3" key="1">
    <citation type="submission" date="2016-11" db="EMBL/GenBank/DDBJ databases">
        <authorList>
            <person name="Varghese N."/>
            <person name="Submissions S."/>
        </authorList>
    </citation>
    <scope>NUCLEOTIDE SEQUENCE [LARGE SCALE GENOMIC DNA]</scope>
    <source>
        <strain evidence="2 3">DSM 15287</strain>
    </source>
</reference>
<dbReference type="InterPro" id="IPR024519">
    <property type="entry name" value="IAT_beta"/>
</dbReference>
<dbReference type="Gene3D" id="2.40.160.160">
    <property type="entry name" value="Inverse autotransporter, beta-domain"/>
    <property type="match status" value="1"/>
</dbReference>
<dbReference type="EMBL" id="FQZD01000014">
    <property type="protein sequence ID" value="SHJ25039.1"/>
    <property type="molecule type" value="Genomic_DNA"/>
</dbReference>
<dbReference type="Pfam" id="PF11924">
    <property type="entry name" value="IAT_beta"/>
    <property type="match status" value="1"/>
</dbReference>
<dbReference type="RefSeq" id="WP_188128281.1">
    <property type="nucleotide sequence ID" value="NZ_FQZD01000014.1"/>
</dbReference>